<keyword evidence="2" id="KW-0472">Membrane</keyword>
<evidence type="ECO:0000313" key="5">
    <source>
        <dbReference type="Proteomes" id="UP000757461"/>
    </source>
</evidence>
<keyword evidence="2" id="KW-0812">Transmembrane</keyword>
<dbReference type="AlphaFoldDB" id="A0A930HZM2"/>
<feature type="region of interest" description="Disordered" evidence="1">
    <location>
        <begin position="56"/>
        <end position="79"/>
    </location>
</feature>
<reference evidence="4" key="1">
    <citation type="submission" date="2020-04" db="EMBL/GenBank/DDBJ databases">
        <title>Deep metagenomics examines the oral microbiome during advanced dental caries in children, revealing novel taxa and co-occurrences with host molecules.</title>
        <authorList>
            <person name="Baker J.L."/>
            <person name="Morton J.T."/>
            <person name="Dinis M."/>
            <person name="Alvarez R."/>
            <person name="Tran N.C."/>
            <person name="Knight R."/>
            <person name="Edlund A."/>
        </authorList>
    </citation>
    <scope>NUCLEOTIDE SEQUENCE</scope>
    <source>
        <strain evidence="4">JCVI_25_bin.9</strain>
    </source>
</reference>
<comment type="caution">
    <text evidence="4">The sequence shown here is derived from an EMBL/GenBank/DDBJ whole genome shotgun (WGS) entry which is preliminary data.</text>
</comment>
<gene>
    <name evidence="4" type="ORF">HXN33_10005</name>
</gene>
<evidence type="ECO:0000313" key="4">
    <source>
        <dbReference type="EMBL" id="MBF1415899.1"/>
    </source>
</evidence>
<protein>
    <submittedName>
        <fullName evidence="4">Zinc-ribbon domain-containing protein</fullName>
    </submittedName>
</protein>
<evidence type="ECO:0000256" key="1">
    <source>
        <dbReference type="SAM" id="MobiDB-lite"/>
    </source>
</evidence>
<feature type="transmembrane region" description="Helical" evidence="2">
    <location>
        <begin position="150"/>
        <end position="169"/>
    </location>
</feature>
<sequence length="428" mass="47337">MIIKCPECGHQVSDKAPVCPSCGVEIAGHLIKCSNCGELYLKEEGMCPNCHHTETGHHDMGSASKEEPMQKPVEPTDSTEEQIPMEVVMTEPTDNEEAPQKENEDEEETVDADFIMDDNADEEVIAAAERVVKKHDDDEKQKQQKRSHSSLAISLLIAIVTAGILLFLYNQGVNKNRTNEEQDAYAQAIGSNEPTVLQDYLENNPDAPKTHRDSISARLNSLQNDTQEWTSMMTSNSKEAYQEYLSKHPNTPHRKELLAKIDEIDWAAAVAKGSEDAFLGYKAQHPNGAHSKEADEKLKVLLVHTATEGDKSKAVSVLRQLLQGMNSKSSDKIAGAVASELNFLGAGGATTKDIQKYMKDKLYQADVKTINWHLGSPAEVTKEGDNDEELKVKVPATLDIDRQGGKSKRNYVISATIKGNRITQVNWR</sequence>
<evidence type="ECO:0000259" key="3">
    <source>
        <dbReference type="Pfam" id="PF12773"/>
    </source>
</evidence>
<dbReference type="InterPro" id="IPR025874">
    <property type="entry name" value="DZR"/>
</dbReference>
<accession>A0A930HZM2</accession>
<dbReference type="Proteomes" id="UP000757461">
    <property type="component" value="Unassembled WGS sequence"/>
</dbReference>
<name>A0A930HZM2_9BACT</name>
<feature type="compositionally biased region" description="Basic and acidic residues" evidence="1">
    <location>
        <begin position="56"/>
        <end position="69"/>
    </location>
</feature>
<proteinExistence type="predicted"/>
<organism evidence="4 5">
    <name type="scientific">Prevotella histicola</name>
    <dbReference type="NCBI Taxonomy" id="470565"/>
    <lineage>
        <taxon>Bacteria</taxon>
        <taxon>Pseudomonadati</taxon>
        <taxon>Bacteroidota</taxon>
        <taxon>Bacteroidia</taxon>
        <taxon>Bacteroidales</taxon>
        <taxon>Prevotellaceae</taxon>
        <taxon>Prevotella</taxon>
    </lineage>
</organism>
<evidence type="ECO:0000256" key="2">
    <source>
        <dbReference type="SAM" id="Phobius"/>
    </source>
</evidence>
<dbReference type="EMBL" id="JABZSQ010000257">
    <property type="protein sequence ID" value="MBF1415899.1"/>
    <property type="molecule type" value="Genomic_DNA"/>
</dbReference>
<keyword evidence="2" id="KW-1133">Transmembrane helix</keyword>
<dbReference type="Pfam" id="PF12773">
    <property type="entry name" value="DZR"/>
    <property type="match status" value="1"/>
</dbReference>
<feature type="domain" description="DZANK-type" evidence="3">
    <location>
        <begin position="5"/>
        <end position="50"/>
    </location>
</feature>